<protein>
    <submittedName>
        <fullName evidence="2">Uncharacterized protein</fullName>
    </submittedName>
</protein>
<gene>
    <name evidence="2" type="ORF">PROH_08370</name>
</gene>
<sequence>MGTGVGNGSREQEQRRSTPVGTQYRVHRIKKKYKEGISVAIALAPKSTIKIDVSEIDVSDRPPQDNAPAPRTLM</sequence>
<feature type="region of interest" description="Disordered" evidence="1">
    <location>
        <begin position="1"/>
        <end position="23"/>
    </location>
</feature>
<dbReference type="AlphaFoldDB" id="A0A0M2PXP0"/>
<dbReference type="EMBL" id="AJTX02000004">
    <property type="protein sequence ID" value="KKI99842.1"/>
    <property type="molecule type" value="Genomic_DNA"/>
</dbReference>
<dbReference type="Proteomes" id="UP000034681">
    <property type="component" value="Unassembled WGS sequence"/>
</dbReference>
<accession>A0A0M2PXP0</accession>
<evidence type="ECO:0000256" key="1">
    <source>
        <dbReference type="SAM" id="MobiDB-lite"/>
    </source>
</evidence>
<name>A0A0M2PXP0_PROHO</name>
<evidence type="ECO:0000313" key="2">
    <source>
        <dbReference type="EMBL" id="KKI99842.1"/>
    </source>
</evidence>
<dbReference type="STRING" id="317619.GCA_000332315_00419"/>
<evidence type="ECO:0000313" key="3">
    <source>
        <dbReference type="Proteomes" id="UP000034681"/>
    </source>
</evidence>
<keyword evidence="3" id="KW-1185">Reference proteome</keyword>
<feature type="region of interest" description="Disordered" evidence="1">
    <location>
        <begin position="55"/>
        <end position="74"/>
    </location>
</feature>
<reference evidence="2" key="1">
    <citation type="submission" date="2012-04" db="EMBL/GenBank/DDBJ databases">
        <authorList>
            <person name="Borisov I.G."/>
            <person name="Ivanikova N.V."/>
            <person name="Pinevich A.V."/>
        </authorList>
    </citation>
    <scope>NUCLEOTIDE SEQUENCE</scope>
    <source>
        <strain evidence="2">CALU 1027</strain>
    </source>
</reference>
<organism evidence="2 3">
    <name type="scientific">Prochlorothrix hollandica PCC 9006 = CALU 1027</name>
    <dbReference type="NCBI Taxonomy" id="317619"/>
    <lineage>
        <taxon>Bacteria</taxon>
        <taxon>Bacillati</taxon>
        <taxon>Cyanobacteriota</taxon>
        <taxon>Cyanophyceae</taxon>
        <taxon>Prochlorotrichales</taxon>
        <taxon>Prochlorotrichaceae</taxon>
        <taxon>Prochlorothrix</taxon>
    </lineage>
</organism>
<proteinExistence type="predicted"/>
<comment type="caution">
    <text evidence="2">The sequence shown here is derived from an EMBL/GenBank/DDBJ whole genome shotgun (WGS) entry which is preliminary data.</text>
</comment>